<feature type="transmembrane region" description="Helical" evidence="1">
    <location>
        <begin position="68"/>
        <end position="93"/>
    </location>
</feature>
<keyword evidence="1" id="KW-1133">Transmembrane helix</keyword>
<dbReference type="EMBL" id="CP039690">
    <property type="protein sequence ID" value="QCI68455.1"/>
    <property type="molecule type" value="Genomic_DNA"/>
</dbReference>
<reference evidence="2 3" key="1">
    <citation type="submission" date="2019-04" db="EMBL/GenBank/DDBJ databases">
        <title>Phreatobacter aquaticus sp. nov.</title>
        <authorList>
            <person name="Choi A."/>
        </authorList>
    </citation>
    <scope>NUCLEOTIDE SEQUENCE [LARGE SCALE GENOMIC DNA]</scope>
    <source>
        <strain evidence="2 3">KCTC 52518</strain>
    </source>
</reference>
<gene>
    <name evidence="2" type="ORF">E8M01_32055</name>
</gene>
<keyword evidence="1" id="KW-0472">Membrane</keyword>
<evidence type="ECO:0000313" key="3">
    <source>
        <dbReference type="Proteomes" id="UP000298781"/>
    </source>
</evidence>
<evidence type="ECO:0000313" key="2">
    <source>
        <dbReference type="EMBL" id="QCI68455.1"/>
    </source>
</evidence>
<sequence length="153" mass="16304">MTLILAQVIAVFGFALWSTLAFINNISDFKGFAHAVGVTMSMALLDQQPAIPTPLRRRAITNPALAKAALGLIALWQLATAILFWLSGVQFLLGEAAMAKGSATLALAALTGLCFGFLLGGMWFAYWIRQDALQLSHIGLLIASLAATVLMQL</sequence>
<dbReference type="Proteomes" id="UP000298781">
    <property type="component" value="Chromosome"/>
</dbReference>
<name>A0A4D7BCP0_9HYPH</name>
<dbReference type="RefSeq" id="WP_136963874.1">
    <property type="nucleotide sequence ID" value="NZ_CP039690.1"/>
</dbReference>
<dbReference type="Pfam" id="PF09933">
    <property type="entry name" value="DUF2165"/>
    <property type="match status" value="1"/>
</dbReference>
<evidence type="ECO:0000256" key="1">
    <source>
        <dbReference type="SAM" id="Phobius"/>
    </source>
</evidence>
<organism evidence="2 3">
    <name type="scientific">Phreatobacter stygius</name>
    <dbReference type="NCBI Taxonomy" id="1940610"/>
    <lineage>
        <taxon>Bacteria</taxon>
        <taxon>Pseudomonadati</taxon>
        <taxon>Pseudomonadota</taxon>
        <taxon>Alphaproteobacteria</taxon>
        <taxon>Hyphomicrobiales</taxon>
        <taxon>Phreatobacteraceae</taxon>
        <taxon>Phreatobacter</taxon>
    </lineage>
</organism>
<dbReference type="InterPro" id="IPR018681">
    <property type="entry name" value="DUF2165_transmembrane"/>
</dbReference>
<keyword evidence="1" id="KW-0812">Transmembrane</keyword>
<accession>A0A4D7BCP0</accession>
<protein>
    <submittedName>
        <fullName evidence="2">DUF2165 domain-containing protein</fullName>
    </submittedName>
</protein>
<keyword evidence="3" id="KW-1185">Reference proteome</keyword>
<dbReference type="OrthoDB" id="4230235at2"/>
<proteinExistence type="predicted"/>
<dbReference type="AlphaFoldDB" id="A0A4D7BCP0"/>
<feature type="transmembrane region" description="Helical" evidence="1">
    <location>
        <begin position="132"/>
        <end position="151"/>
    </location>
</feature>
<feature type="transmembrane region" description="Helical" evidence="1">
    <location>
        <begin position="105"/>
        <end position="126"/>
    </location>
</feature>
<dbReference type="KEGG" id="pstg:E8M01_32055"/>